<protein>
    <recommendedName>
        <fullName evidence="4">ABC transporter permease</fullName>
    </recommendedName>
</protein>
<feature type="non-terminal residue" evidence="2">
    <location>
        <position position="1"/>
    </location>
</feature>
<gene>
    <name evidence="2" type="ORF">CG405_04975</name>
</gene>
<feature type="transmembrane region" description="Helical" evidence="1">
    <location>
        <begin position="38"/>
        <end position="58"/>
    </location>
</feature>
<comment type="caution">
    <text evidence="2">The sequence shown here is derived from an EMBL/GenBank/DDBJ whole genome shotgun (WGS) entry which is preliminary data.</text>
</comment>
<dbReference type="EMBL" id="NNRU01000004">
    <property type="protein sequence ID" value="RFT28388.1"/>
    <property type="molecule type" value="Genomic_DNA"/>
</dbReference>
<dbReference type="Pfam" id="PF09605">
    <property type="entry name" value="Trep_Strep"/>
    <property type="match status" value="1"/>
</dbReference>
<keyword evidence="1" id="KW-0472">Membrane</keyword>
<sequence length="72" mass="8213">WMYGNYMSLFLDREQYFAQRASFGKAYAEAVAQLLPNWMAFVLLIVCFICGILGGLFGQKVLKKHFEKAGLV</sequence>
<dbReference type="AlphaFoldDB" id="A0A3E2C9G1"/>
<evidence type="ECO:0000313" key="3">
    <source>
        <dbReference type="Proteomes" id="UP000258379"/>
    </source>
</evidence>
<evidence type="ECO:0000256" key="1">
    <source>
        <dbReference type="SAM" id="Phobius"/>
    </source>
</evidence>
<keyword evidence="1" id="KW-0812">Transmembrane</keyword>
<reference evidence="2 3" key="1">
    <citation type="submission" date="2017-07" db="EMBL/GenBank/DDBJ databases">
        <title>A comparative genomics approach to explaining the enigmatic role of Gardnerella vaginalis in the vaginal microbiome.</title>
        <authorList>
            <person name="Vancuren S.J."/>
            <person name="Hill J.E."/>
        </authorList>
    </citation>
    <scope>NUCLEOTIDE SEQUENCE [LARGE SCALE GENOMIC DNA]</scope>
    <source>
        <strain evidence="2 3">WP023</strain>
    </source>
</reference>
<dbReference type="InterPro" id="IPR011733">
    <property type="entry name" value="CHP02185_IM"/>
</dbReference>
<dbReference type="Proteomes" id="UP000258379">
    <property type="component" value="Unassembled WGS sequence"/>
</dbReference>
<keyword evidence="1" id="KW-1133">Transmembrane helix</keyword>
<evidence type="ECO:0000313" key="2">
    <source>
        <dbReference type="EMBL" id="RFT28388.1"/>
    </source>
</evidence>
<organism evidence="2 3">
    <name type="scientific">Gardnerella vaginalis</name>
    <dbReference type="NCBI Taxonomy" id="2702"/>
    <lineage>
        <taxon>Bacteria</taxon>
        <taxon>Bacillati</taxon>
        <taxon>Actinomycetota</taxon>
        <taxon>Actinomycetes</taxon>
        <taxon>Bifidobacteriales</taxon>
        <taxon>Bifidobacteriaceae</taxon>
        <taxon>Gardnerella</taxon>
    </lineage>
</organism>
<evidence type="ECO:0008006" key="4">
    <source>
        <dbReference type="Google" id="ProtNLM"/>
    </source>
</evidence>
<proteinExistence type="predicted"/>
<name>A0A3E2C9G1_GARVA</name>
<accession>A0A3E2C9G1</accession>